<keyword evidence="10 11" id="KW-0511">Multifunctional enzyme</keyword>
<dbReference type="EMBL" id="MGDX01000018">
    <property type="protein sequence ID" value="OGL71050.1"/>
    <property type="molecule type" value="Genomic_DNA"/>
</dbReference>
<dbReference type="EC" id="3.5.4.9" evidence="11"/>
<accession>A0A1F7TYF1</accession>
<dbReference type="EC" id="1.5.1.5" evidence="11"/>
<dbReference type="InterPro" id="IPR000672">
    <property type="entry name" value="THF_DH/CycHdrlase"/>
</dbReference>
<dbReference type="PANTHER" id="PTHR48099">
    <property type="entry name" value="C-1-TETRAHYDROFOLATE SYNTHASE, CYTOPLASMIC-RELATED"/>
    <property type="match status" value="1"/>
</dbReference>
<dbReference type="InterPro" id="IPR046346">
    <property type="entry name" value="Aminoacid_DH-like_N_sf"/>
</dbReference>
<keyword evidence="4 11" id="KW-0658">Purine biosynthesis</keyword>
<keyword evidence="7 11" id="KW-0560">Oxidoreductase</keyword>
<comment type="similarity">
    <text evidence="11">Belongs to the tetrahydrofolate dehydrogenase/cyclohydrolase family.</text>
</comment>
<dbReference type="SUPFAM" id="SSF53223">
    <property type="entry name" value="Aminoacid dehydrogenase-like, N-terminal domain"/>
    <property type="match status" value="1"/>
</dbReference>
<evidence type="ECO:0000256" key="5">
    <source>
        <dbReference type="ARBA" id="ARBA00022801"/>
    </source>
</evidence>
<evidence type="ECO:0000313" key="14">
    <source>
        <dbReference type="EMBL" id="OGL71050.1"/>
    </source>
</evidence>
<dbReference type="CDD" id="cd01080">
    <property type="entry name" value="NAD_bind_m-THF_DH_Cyclohyd"/>
    <property type="match status" value="1"/>
</dbReference>
<dbReference type="GO" id="GO:0004488">
    <property type="term" value="F:methylenetetrahydrofolate dehydrogenase (NADP+) activity"/>
    <property type="evidence" value="ECO:0007669"/>
    <property type="project" value="UniProtKB-UniRule"/>
</dbReference>
<dbReference type="PANTHER" id="PTHR48099:SF5">
    <property type="entry name" value="C-1-TETRAHYDROFOLATE SYNTHASE, CYTOPLASMIC"/>
    <property type="match status" value="1"/>
</dbReference>
<dbReference type="GO" id="GO:0005829">
    <property type="term" value="C:cytosol"/>
    <property type="evidence" value="ECO:0007669"/>
    <property type="project" value="TreeGrafter"/>
</dbReference>
<evidence type="ECO:0000256" key="8">
    <source>
        <dbReference type="ARBA" id="ARBA00023102"/>
    </source>
</evidence>
<dbReference type="GO" id="GO:0009086">
    <property type="term" value="P:methionine biosynthetic process"/>
    <property type="evidence" value="ECO:0007669"/>
    <property type="project" value="UniProtKB-KW"/>
</dbReference>
<sequence length="303" mass="32376">MFVEEPTIQSFEATLVSGKPLALAIRENVKRRVLLMDRTPGLATILVGDNAASHTYIKLKGAAAKEAGIHFEKQFYPANATTAELIQAVQALNAREDIHGILVQFPLPEQDEDAIVAAIHPDKDVDGFHPANRARRAEGAPSLVPPVMLGVMHLLRATEQSLRGRIAVVISNSPIFAEPMLVLLKQEGVTAAYRSPEALDVFKTIGDADVVIVAVGRAGFITKEMIKAGAMVVDIGANSVNGKVCGDVCPSVREKASYVTPVPGGVGPLTVAYLIQNVVQAYEMQHSHHSMIRSESSCGVLSS</sequence>
<protein>
    <recommendedName>
        <fullName evidence="11">Bifunctional protein FolD</fullName>
    </recommendedName>
    <domain>
        <recommendedName>
            <fullName evidence="11">Methylenetetrahydrofolate dehydrogenase</fullName>
            <ecNumber evidence="11">1.5.1.5</ecNumber>
        </recommendedName>
    </domain>
    <domain>
        <recommendedName>
            <fullName evidence="11">Methenyltetrahydrofolate cyclohydrolase</fullName>
            <ecNumber evidence="11">3.5.4.9</ecNumber>
        </recommendedName>
    </domain>
</protein>
<dbReference type="InterPro" id="IPR036291">
    <property type="entry name" value="NAD(P)-bd_dom_sf"/>
</dbReference>
<dbReference type="SUPFAM" id="SSF51735">
    <property type="entry name" value="NAD(P)-binding Rossmann-fold domains"/>
    <property type="match status" value="1"/>
</dbReference>
<comment type="catalytic activity">
    <reaction evidence="11">
        <text>(6R)-5,10-methylene-5,6,7,8-tetrahydrofolate + NADP(+) = (6R)-5,10-methenyltetrahydrofolate + NADPH</text>
        <dbReference type="Rhea" id="RHEA:22812"/>
        <dbReference type="ChEBI" id="CHEBI:15636"/>
        <dbReference type="ChEBI" id="CHEBI:57455"/>
        <dbReference type="ChEBI" id="CHEBI:57783"/>
        <dbReference type="ChEBI" id="CHEBI:58349"/>
        <dbReference type="EC" id="1.5.1.5"/>
    </reaction>
</comment>
<keyword evidence="11" id="KW-0028">Amino-acid biosynthesis</keyword>
<reference evidence="14 15" key="1">
    <citation type="journal article" date="2016" name="Nat. Commun.">
        <title>Thousands of microbial genomes shed light on interconnected biogeochemical processes in an aquifer system.</title>
        <authorList>
            <person name="Anantharaman K."/>
            <person name="Brown C.T."/>
            <person name="Hug L.A."/>
            <person name="Sharon I."/>
            <person name="Castelle C.J."/>
            <person name="Probst A.J."/>
            <person name="Thomas B.C."/>
            <person name="Singh A."/>
            <person name="Wilkins M.J."/>
            <person name="Karaoz U."/>
            <person name="Brodie E.L."/>
            <person name="Williams K.H."/>
            <person name="Hubbard S.S."/>
            <person name="Banfield J.F."/>
        </authorList>
    </citation>
    <scope>NUCLEOTIDE SEQUENCE [LARGE SCALE GENOMIC DNA]</scope>
</reference>
<dbReference type="FunFam" id="3.40.50.10860:FF:000005">
    <property type="entry name" value="C-1-tetrahydrofolate synthase, cytoplasmic, putative"/>
    <property type="match status" value="1"/>
</dbReference>
<dbReference type="PRINTS" id="PR00085">
    <property type="entry name" value="THFDHDRGNASE"/>
</dbReference>
<comment type="caution">
    <text evidence="11">Lacks conserved residue(s) required for the propagation of feature annotation.</text>
</comment>
<gene>
    <name evidence="11" type="primary">folD</name>
    <name evidence="14" type="ORF">A3C17_00725</name>
</gene>
<evidence type="ECO:0000259" key="12">
    <source>
        <dbReference type="Pfam" id="PF00763"/>
    </source>
</evidence>
<dbReference type="Pfam" id="PF02882">
    <property type="entry name" value="THF_DHG_CYH_C"/>
    <property type="match status" value="1"/>
</dbReference>
<dbReference type="HAMAP" id="MF_01576">
    <property type="entry name" value="THF_DHG_CYH"/>
    <property type="match status" value="1"/>
</dbReference>
<evidence type="ECO:0000259" key="13">
    <source>
        <dbReference type="Pfam" id="PF02882"/>
    </source>
</evidence>
<evidence type="ECO:0000256" key="11">
    <source>
        <dbReference type="HAMAP-Rule" id="MF_01576"/>
    </source>
</evidence>
<evidence type="ECO:0000256" key="4">
    <source>
        <dbReference type="ARBA" id="ARBA00022755"/>
    </source>
</evidence>
<dbReference type="GO" id="GO:0006164">
    <property type="term" value="P:purine nucleotide biosynthetic process"/>
    <property type="evidence" value="ECO:0007669"/>
    <property type="project" value="UniProtKB-KW"/>
</dbReference>
<dbReference type="Pfam" id="PF00763">
    <property type="entry name" value="THF_DHG_CYH"/>
    <property type="match status" value="1"/>
</dbReference>
<feature type="domain" description="Tetrahydrofolate dehydrogenase/cyclohydrolase catalytic" evidence="12">
    <location>
        <begin position="17"/>
        <end position="126"/>
    </location>
</feature>
<dbReference type="InterPro" id="IPR020631">
    <property type="entry name" value="THF_DH/CycHdrlase_NAD-bd_dom"/>
</dbReference>
<evidence type="ECO:0000256" key="1">
    <source>
        <dbReference type="ARBA" id="ARBA00004777"/>
    </source>
</evidence>
<dbReference type="AlphaFoldDB" id="A0A1F7TYF1"/>
<evidence type="ECO:0000313" key="15">
    <source>
        <dbReference type="Proteomes" id="UP000177097"/>
    </source>
</evidence>
<comment type="pathway">
    <text evidence="1 11">One-carbon metabolism; tetrahydrofolate interconversion.</text>
</comment>
<keyword evidence="6 11" id="KW-0521">NADP</keyword>
<comment type="caution">
    <text evidence="14">The sequence shown here is derived from an EMBL/GenBank/DDBJ whole genome shotgun (WGS) entry which is preliminary data.</text>
</comment>
<dbReference type="GO" id="GO:0000105">
    <property type="term" value="P:L-histidine biosynthetic process"/>
    <property type="evidence" value="ECO:0007669"/>
    <property type="project" value="UniProtKB-KW"/>
</dbReference>
<dbReference type="InterPro" id="IPR020630">
    <property type="entry name" value="THF_DH/CycHdrlase_cat_dom"/>
</dbReference>
<evidence type="ECO:0000256" key="10">
    <source>
        <dbReference type="ARBA" id="ARBA00023268"/>
    </source>
</evidence>
<feature type="domain" description="Tetrahydrofolate dehydrogenase/cyclohydrolase NAD(P)-binding" evidence="13">
    <location>
        <begin position="148"/>
        <end position="285"/>
    </location>
</feature>
<name>A0A1F7TYF1_9BACT</name>
<evidence type="ECO:0000256" key="9">
    <source>
        <dbReference type="ARBA" id="ARBA00023167"/>
    </source>
</evidence>
<keyword evidence="9 11" id="KW-0486">Methionine biosynthesis</keyword>
<dbReference type="GO" id="GO:0035999">
    <property type="term" value="P:tetrahydrofolate interconversion"/>
    <property type="evidence" value="ECO:0007669"/>
    <property type="project" value="UniProtKB-UniRule"/>
</dbReference>
<evidence type="ECO:0000256" key="6">
    <source>
        <dbReference type="ARBA" id="ARBA00022857"/>
    </source>
</evidence>
<dbReference type="Gene3D" id="3.40.50.720">
    <property type="entry name" value="NAD(P)-binding Rossmann-like Domain"/>
    <property type="match status" value="1"/>
</dbReference>
<evidence type="ECO:0000256" key="2">
    <source>
        <dbReference type="ARBA" id="ARBA00011738"/>
    </source>
</evidence>
<keyword evidence="8 11" id="KW-0368">Histidine biosynthesis</keyword>
<organism evidence="14 15">
    <name type="scientific">Candidatus Uhrbacteria bacterium RIFCSPHIGHO2_02_FULL_53_13</name>
    <dbReference type="NCBI Taxonomy" id="1802389"/>
    <lineage>
        <taxon>Bacteria</taxon>
        <taxon>Candidatus Uhriibacteriota</taxon>
    </lineage>
</organism>
<comment type="catalytic activity">
    <reaction evidence="11">
        <text>(6R)-5,10-methenyltetrahydrofolate + H2O = (6R)-10-formyltetrahydrofolate + H(+)</text>
        <dbReference type="Rhea" id="RHEA:23700"/>
        <dbReference type="ChEBI" id="CHEBI:15377"/>
        <dbReference type="ChEBI" id="CHEBI:15378"/>
        <dbReference type="ChEBI" id="CHEBI:57455"/>
        <dbReference type="ChEBI" id="CHEBI:195366"/>
        <dbReference type="EC" id="3.5.4.9"/>
    </reaction>
</comment>
<keyword evidence="3 11" id="KW-0554">One-carbon metabolism</keyword>
<evidence type="ECO:0000256" key="3">
    <source>
        <dbReference type="ARBA" id="ARBA00022563"/>
    </source>
</evidence>
<dbReference type="STRING" id="1802389.A3C17_00725"/>
<dbReference type="Proteomes" id="UP000177097">
    <property type="component" value="Unassembled WGS sequence"/>
</dbReference>
<dbReference type="Gene3D" id="3.40.50.10860">
    <property type="entry name" value="Leucine Dehydrogenase, chain A, domain 1"/>
    <property type="match status" value="1"/>
</dbReference>
<feature type="binding site" evidence="11">
    <location>
        <position position="237"/>
    </location>
    <ligand>
        <name>NADP(+)</name>
        <dbReference type="ChEBI" id="CHEBI:58349"/>
    </ligand>
</feature>
<proteinExistence type="inferred from homology"/>
<comment type="subunit">
    <text evidence="2 11">Homodimer.</text>
</comment>
<keyword evidence="5 11" id="KW-0378">Hydrolase</keyword>
<comment type="function">
    <text evidence="11">Catalyzes the oxidation of 5,10-methylenetetrahydrofolate to 5,10-methenyltetrahydrofolate and then the hydrolysis of 5,10-methenyltetrahydrofolate to 10-formyltetrahydrofolate.</text>
</comment>
<dbReference type="GO" id="GO:0004477">
    <property type="term" value="F:methenyltetrahydrofolate cyclohydrolase activity"/>
    <property type="evidence" value="ECO:0007669"/>
    <property type="project" value="UniProtKB-UniRule"/>
</dbReference>
<evidence type="ECO:0000256" key="7">
    <source>
        <dbReference type="ARBA" id="ARBA00023002"/>
    </source>
</evidence>
<dbReference type="UniPathway" id="UPA00193"/>